<organism evidence="4 5">
    <name type="scientific">Winogradskyella pelagia</name>
    <dbReference type="NCBI Taxonomy" id="2819984"/>
    <lineage>
        <taxon>Bacteria</taxon>
        <taxon>Pseudomonadati</taxon>
        <taxon>Bacteroidota</taxon>
        <taxon>Flavobacteriia</taxon>
        <taxon>Flavobacteriales</taxon>
        <taxon>Flavobacteriaceae</taxon>
        <taxon>Winogradskyella</taxon>
    </lineage>
</organism>
<dbReference type="PANTHER" id="PTHR30273">
    <property type="entry name" value="PERIPLASMIC SIGNAL SENSOR AND SIGMA FACTOR ACTIVATOR FECR-RELATED"/>
    <property type="match status" value="1"/>
</dbReference>
<dbReference type="InterPro" id="IPR012373">
    <property type="entry name" value="Ferrdict_sens_TM"/>
</dbReference>
<feature type="domain" description="FecR protein" evidence="2">
    <location>
        <begin position="98"/>
        <end position="188"/>
    </location>
</feature>
<dbReference type="Gene3D" id="2.60.120.1440">
    <property type="match status" value="1"/>
</dbReference>
<keyword evidence="1" id="KW-1133">Transmembrane helix</keyword>
<dbReference type="Gene3D" id="3.55.50.30">
    <property type="match status" value="1"/>
</dbReference>
<dbReference type="Pfam" id="PF16344">
    <property type="entry name" value="FecR_C"/>
    <property type="match status" value="1"/>
</dbReference>
<evidence type="ECO:0000313" key="4">
    <source>
        <dbReference type="EMBL" id="MBO3117194.1"/>
    </source>
</evidence>
<dbReference type="PANTHER" id="PTHR30273:SF2">
    <property type="entry name" value="PROTEIN FECR"/>
    <property type="match status" value="1"/>
</dbReference>
<dbReference type="Proteomes" id="UP000676776">
    <property type="component" value="Unassembled WGS sequence"/>
</dbReference>
<dbReference type="EMBL" id="JAGEVF010000008">
    <property type="protein sequence ID" value="MBO3117194.1"/>
    <property type="molecule type" value="Genomic_DNA"/>
</dbReference>
<dbReference type="InterPro" id="IPR032508">
    <property type="entry name" value="FecR_C"/>
</dbReference>
<keyword evidence="1" id="KW-0472">Membrane</keyword>
<evidence type="ECO:0000256" key="1">
    <source>
        <dbReference type="SAM" id="Phobius"/>
    </source>
</evidence>
<dbReference type="PIRSF" id="PIRSF018266">
    <property type="entry name" value="FecR"/>
    <property type="match status" value="1"/>
</dbReference>
<evidence type="ECO:0000313" key="5">
    <source>
        <dbReference type="Proteomes" id="UP000676776"/>
    </source>
</evidence>
<dbReference type="InterPro" id="IPR006860">
    <property type="entry name" value="FecR"/>
</dbReference>
<evidence type="ECO:0000259" key="2">
    <source>
        <dbReference type="Pfam" id="PF04773"/>
    </source>
</evidence>
<proteinExistence type="predicted"/>
<dbReference type="Pfam" id="PF04773">
    <property type="entry name" value="FecR"/>
    <property type="match status" value="1"/>
</dbReference>
<protein>
    <submittedName>
        <fullName evidence="4">FecR family protein</fullName>
    </submittedName>
</protein>
<comment type="caution">
    <text evidence="4">The sequence shown here is derived from an EMBL/GenBank/DDBJ whole genome shotgun (WGS) entry which is preliminary data.</text>
</comment>
<gene>
    <name evidence="4" type="ORF">J4050_10575</name>
</gene>
<feature type="transmembrane region" description="Helical" evidence="1">
    <location>
        <begin position="75"/>
        <end position="93"/>
    </location>
</feature>
<keyword evidence="1" id="KW-0812">Transmembrane</keyword>
<keyword evidence="5" id="KW-1185">Reference proteome</keyword>
<name>A0ABS3T373_9FLAO</name>
<sequence>MMKKEELIKKWLDHDLSSEEQRVFEQLDEFEQLKKIDNGLKSIDAPEFNAKDEFSKLQLGEKHVKPNGMKLLNSVIRIAAVVVLGVSIFYYVINSDTKILTEIAQQSSIVLPDNSTVKLNASSSISYNKWFWDSNRDISLEGEAFFKVAKGKKFNVITEDGIVSVLGTEFNVKQRDGIFDVTCFEGKVAVEHNNTSLTLSPGMSFTIIDGKQVAKKNDTSRQPTWLWGESQFSSVPLKYVLMELESQYNVEVDHQGIDTSRLFSGSFSNKNLELALKSISIPLNLNYEIKGNTIILARE</sequence>
<evidence type="ECO:0000259" key="3">
    <source>
        <dbReference type="Pfam" id="PF16344"/>
    </source>
</evidence>
<reference evidence="4 5" key="1">
    <citation type="submission" date="2021-03" db="EMBL/GenBank/DDBJ databases">
        <title>Winogradskyella sp. nov., isolated from costal sediment.</title>
        <authorList>
            <person name="Gao C."/>
        </authorList>
    </citation>
    <scope>NUCLEOTIDE SEQUENCE [LARGE SCALE GENOMIC DNA]</scope>
    <source>
        <strain evidence="4 5">DF17</strain>
    </source>
</reference>
<feature type="domain" description="Protein FecR C-terminal" evidence="3">
    <location>
        <begin position="232"/>
        <end position="296"/>
    </location>
</feature>
<accession>A0ABS3T373</accession>